<feature type="compositionally biased region" description="Pro residues" evidence="1">
    <location>
        <begin position="8"/>
        <end position="21"/>
    </location>
</feature>
<evidence type="ECO:0000313" key="3">
    <source>
        <dbReference type="Proteomes" id="UP001304635"/>
    </source>
</evidence>
<feature type="region of interest" description="Disordered" evidence="1">
    <location>
        <begin position="1"/>
        <end position="41"/>
    </location>
</feature>
<protein>
    <submittedName>
        <fullName evidence="2">Uncharacterized protein</fullName>
    </submittedName>
</protein>
<accession>A0AAX3ZWT7</accession>
<organism evidence="2 3">
    <name type="scientific">Roseobacter phage CRP-361</name>
    <dbReference type="NCBI Taxonomy" id="3072848"/>
    <lineage>
        <taxon>Viruses</taxon>
        <taxon>Duplodnaviria</taxon>
        <taxon>Heunggongvirae</taxon>
        <taxon>Uroviricota</taxon>
        <taxon>Caudoviricetes</taxon>
        <taxon>Autographivirales</taxon>
        <taxon>Autographivirales incertae sedis</taxon>
        <taxon>Dynamenevirus</taxon>
        <taxon>Dynamenevirus CRP361</taxon>
    </lineage>
</organism>
<proteinExistence type="predicted"/>
<name>A0AAX3ZWT7_9CAUD</name>
<dbReference type="EMBL" id="OR420750">
    <property type="protein sequence ID" value="WMM95646.1"/>
    <property type="molecule type" value="Genomic_DNA"/>
</dbReference>
<evidence type="ECO:0000256" key="1">
    <source>
        <dbReference type="SAM" id="MobiDB-lite"/>
    </source>
</evidence>
<sequence length="81" mass="7762">MCFGGSAPTPPPAPAPAPPPAAGAAPNPVMTNMYDPSSPEAGAAAELGAASNAASGTSQLKVDLDPTIKNMGTGTGLQISE</sequence>
<keyword evidence="3" id="KW-1185">Reference proteome</keyword>
<reference evidence="2 3" key="1">
    <citation type="submission" date="2023-08" db="EMBL/GenBank/DDBJ databases">
        <authorList>
            <person name="Du S."/>
            <person name="Wu Z."/>
            <person name="Wu Y."/>
            <person name="Yang M."/>
            <person name="Shao J."/>
            <person name="Liu H."/>
            <person name="Zhao Y."/>
            <person name="Zhang Z."/>
        </authorList>
    </citation>
    <scope>NUCLEOTIDE SEQUENCE [LARGE SCALE GENOMIC DNA]</scope>
</reference>
<gene>
    <name evidence="2" type="ORF">CRP361_gp28</name>
</gene>
<dbReference type="Proteomes" id="UP001304635">
    <property type="component" value="Segment"/>
</dbReference>
<evidence type="ECO:0000313" key="2">
    <source>
        <dbReference type="EMBL" id="WMM95646.1"/>
    </source>
</evidence>